<sequence>MKLKKIICTLFLLVGVSTLIAQEKPKKSEPKSTVLVVYGSDSCHHCIDTKLFLKNNSINFVFYDIDKDPVALREMLAKLKEANISTANLGIPVVDKQGQFIINNGNFEDFLNKLKDDTKK</sequence>
<dbReference type="InterPro" id="IPR036249">
    <property type="entry name" value="Thioredoxin-like_sf"/>
</dbReference>
<proteinExistence type="predicted"/>
<dbReference type="Pfam" id="PF00462">
    <property type="entry name" value="Glutaredoxin"/>
    <property type="match status" value="1"/>
</dbReference>
<dbReference type="RefSeq" id="WP_309531982.1">
    <property type="nucleotide sequence ID" value="NZ_CP133721.1"/>
</dbReference>
<dbReference type="CDD" id="cd02976">
    <property type="entry name" value="NrdH"/>
    <property type="match status" value="1"/>
</dbReference>
<dbReference type="PROSITE" id="PS51354">
    <property type="entry name" value="GLUTAREDOXIN_2"/>
    <property type="match status" value="1"/>
</dbReference>
<feature type="signal peptide" evidence="1">
    <location>
        <begin position="1"/>
        <end position="21"/>
    </location>
</feature>
<reference evidence="3" key="1">
    <citation type="submission" date="2023-09" db="EMBL/GenBank/DDBJ databases">
        <title>Flavobacterium sp. 20NA77.7 isolated from freshwater.</title>
        <authorList>
            <person name="Le V."/>
            <person name="Ko S.-R."/>
            <person name="Ahn C.-Y."/>
            <person name="Oh H.-M."/>
        </authorList>
    </citation>
    <scope>NUCLEOTIDE SEQUENCE</scope>
    <source>
        <strain evidence="3">20NA77.7</strain>
    </source>
</reference>
<gene>
    <name evidence="3" type="ORF">RF683_09125</name>
</gene>
<accession>A0ABY9R8R3</accession>
<evidence type="ECO:0000313" key="3">
    <source>
        <dbReference type="EMBL" id="WMW77645.1"/>
    </source>
</evidence>
<feature type="domain" description="Glutaredoxin" evidence="2">
    <location>
        <begin position="36"/>
        <end position="100"/>
    </location>
</feature>
<name>A0ABY9R8R3_9FLAO</name>
<keyword evidence="1" id="KW-0732">Signal</keyword>
<protein>
    <submittedName>
        <fullName evidence="3">Glutaredoxin family protein</fullName>
    </submittedName>
</protein>
<dbReference type="EMBL" id="CP133721">
    <property type="protein sequence ID" value="WMW77645.1"/>
    <property type="molecule type" value="Genomic_DNA"/>
</dbReference>
<dbReference type="Proteomes" id="UP001180481">
    <property type="component" value="Chromosome"/>
</dbReference>
<keyword evidence="4" id="KW-1185">Reference proteome</keyword>
<dbReference type="Gene3D" id="3.40.30.10">
    <property type="entry name" value="Glutaredoxin"/>
    <property type="match status" value="1"/>
</dbReference>
<evidence type="ECO:0000259" key="2">
    <source>
        <dbReference type="Pfam" id="PF00462"/>
    </source>
</evidence>
<dbReference type="InterPro" id="IPR002109">
    <property type="entry name" value="Glutaredoxin"/>
</dbReference>
<evidence type="ECO:0000313" key="4">
    <source>
        <dbReference type="Proteomes" id="UP001180481"/>
    </source>
</evidence>
<organism evidence="3 4">
    <name type="scientific">Flavobacterium nakdongensis</name>
    <dbReference type="NCBI Taxonomy" id="3073563"/>
    <lineage>
        <taxon>Bacteria</taxon>
        <taxon>Pseudomonadati</taxon>
        <taxon>Bacteroidota</taxon>
        <taxon>Flavobacteriia</taxon>
        <taxon>Flavobacteriales</taxon>
        <taxon>Flavobacteriaceae</taxon>
        <taxon>Flavobacterium</taxon>
    </lineage>
</organism>
<dbReference type="SUPFAM" id="SSF52833">
    <property type="entry name" value="Thioredoxin-like"/>
    <property type="match status" value="1"/>
</dbReference>
<evidence type="ECO:0000256" key="1">
    <source>
        <dbReference type="SAM" id="SignalP"/>
    </source>
</evidence>
<feature type="chain" id="PRO_5046409091" evidence="1">
    <location>
        <begin position="22"/>
        <end position="120"/>
    </location>
</feature>